<organism evidence="1 2">
    <name type="scientific">Corynebacterium humireducens</name>
    <dbReference type="NCBI Taxonomy" id="1223514"/>
    <lineage>
        <taxon>Bacteria</taxon>
        <taxon>Bacillati</taxon>
        <taxon>Actinomycetota</taxon>
        <taxon>Actinomycetes</taxon>
        <taxon>Mycobacteriales</taxon>
        <taxon>Corynebacteriaceae</taxon>
        <taxon>Corynebacterium</taxon>
    </lineage>
</organism>
<dbReference type="EMBL" id="JAAZHI010000051">
    <property type="protein sequence ID" value="NLA55110.1"/>
    <property type="molecule type" value="Genomic_DNA"/>
</dbReference>
<name>A0A7X6PLD1_9CORY</name>
<protein>
    <submittedName>
        <fullName evidence="1">Uncharacterized protein</fullName>
    </submittedName>
</protein>
<proteinExistence type="predicted"/>
<reference evidence="1 2" key="1">
    <citation type="journal article" date="2020" name="Biotechnol. Biofuels">
        <title>New insights from the biogas microbiome by comprehensive genome-resolved metagenomics of nearly 1600 species originating from multiple anaerobic digesters.</title>
        <authorList>
            <person name="Campanaro S."/>
            <person name="Treu L."/>
            <person name="Rodriguez-R L.M."/>
            <person name="Kovalovszki A."/>
            <person name="Ziels R.M."/>
            <person name="Maus I."/>
            <person name="Zhu X."/>
            <person name="Kougias P.G."/>
            <person name="Basile A."/>
            <person name="Luo G."/>
            <person name="Schluter A."/>
            <person name="Konstantinidis K.T."/>
            <person name="Angelidaki I."/>
        </authorList>
    </citation>
    <scope>NUCLEOTIDE SEQUENCE [LARGE SCALE GENOMIC DNA]</scope>
    <source>
        <strain evidence="1">AS15tlH2ME_198</strain>
    </source>
</reference>
<dbReference type="AlphaFoldDB" id="A0A7X6PLD1"/>
<dbReference type="Proteomes" id="UP000557899">
    <property type="component" value="Unassembled WGS sequence"/>
</dbReference>
<sequence>MTTTPALRFTAEDMIARMHERLDYARADLKQAELRGYSSDFALGRVLMLAGLLATFDPELAGDDEFITRMADVSDVDEYYRPGGAA</sequence>
<comment type="caution">
    <text evidence="1">The sequence shown here is derived from an EMBL/GenBank/DDBJ whole genome shotgun (WGS) entry which is preliminary data.</text>
</comment>
<accession>A0A7X6PLD1</accession>
<gene>
    <name evidence="1" type="ORF">GX859_02245</name>
</gene>
<evidence type="ECO:0000313" key="2">
    <source>
        <dbReference type="Proteomes" id="UP000557899"/>
    </source>
</evidence>
<evidence type="ECO:0000313" key="1">
    <source>
        <dbReference type="EMBL" id="NLA55110.1"/>
    </source>
</evidence>